<keyword evidence="1" id="KW-0732">Signal</keyword>
<protein>
    <submittedName>
        <fullName evidence="2">DUF1302 domain-containing protein</fullName>
    </submittedName>
</protein>
<feature type="chain" id="PRO_5030905722" evidence="1">
    <location>
        <begin position="28"/>
        <end position="562"/>
    </location>
</feature>
<comment type="caution">
    <text evidence="2">The sequence shown here is derived from an EMBL/GenBank/DDBJ whole genome shotgun (WGS) entry which is preliminary data.</text>
</comment>
<accession>A0A7Y8GYU8</accession>
<evidence type="ECO:0000256" key="1">
    <source>
        <dbReference type="SAM" id="SignalP"/>
    </source>
</evidence>
<dbReference type="Proteomes" id="UP000545507">
    <property type="component" value="Unassembled WGS sequence"/>
</dbReference>
<dbReference type="AlphaFoldDB" id="A0A7Y8GYU8"/>
<evidence type="ECO:0000313" key="2">
    <source>
        <dbReference type="EMBL" id="NWF46503.1"/>
    </source>
</evidence>
<reference evidence="2 3" key="1">
    <citation type="submission" date="2019-09" db="EMBL/GenBank/DDBJ databases">
        <title>Hydrogenophaga aromatica sp. nov., isolated from a para-xylene-degrading enrichment culture.</title>
        <authorList>
            <person name="Tancsics A."/>
            <person name="Banerjee S."/>
        </authorList>
    </citation>
    <scope>NUCLEOTIDE SEQUENCE [LARGE SCALE GENOMIC DNA]</scope>
    <source>
        <strain evidence="2 3">D2P1</strain>
    </source>
</reference>
<feature type="signal peptide" evidence="1">
    <location>
        <begin position="1"/>
        <end position="27"/>
    </location>
</feature>
<keyword evidence="3" id="KW-1185">Reference proteome</keyword>
<dbReference type="EMBL" id="VYGV01000012">
    <property type="protein sequence ID" value="NWF46503.1"/>
    <property type="molecule type" value="Genomic_DNA"/>
</dbReference>
<evidence type="ECO:0000313" key="3">
    <source>
        <dbReference type="Proteomes" id="UP000545507"/>
    </source>
</evidence>
<organism evidence="2 3">
    <name type="scientific">Hydrogenophaga aromaticivorans</name>
    <dbReference type="NCBI Taxonomy" id="2610898"/>
    <lineage>
        <taxon>Bacteria</taxon>
        <taxon>Pseudomonadati</taxon>
        <taxon>Pseudomonadota</taxon>
        <taxon>Betaproteobacteria</taxon>
        <taxon>Burkholderiales</taxon>
        <taxon>Comamonadaceae</taxon>
        <taxon>Hydrogenophaga</taxon>
    </lineage>
</organism>
<gene>
    <name evidence="2" type="ORF">F3K02_14770</name>
</gene>
<name>A0A7Y8GYU8_9BURK</name>
<dbReference type="InterPro" id="IPR010727">
    <property type="entry name" value="DUF1302"/>
</dbReference>
<proteinExistence type="predicted"/>
<dbReference type="Pfam" id="PF06980">
    <property type="entry name" value="DUF1302"/>
    <property type="match status" value="1"/>
</dbReference>
<dbReference type="RefSeq" id="WP_177136381.1">
    <property type="nucleotide sequence ID" value="NZ_VYGV01000012.1"/>
</dbReference>
<sequence>MKRTFTTHRRHALALACGLACALPAFAMELASDDPDTKIRLDFTPKVSLAYRLKDPSALLTSPAARGDGGVTNENDGDLNFGKGVVSNRLDLLSEFDYSRGNWGLRFSHAAWYDSKYLGRNDNPGTMGVSNQPGQPANAFIPATRSRHGRGGEVLDAFVYAKGSVGELPGSIRFGKHALQYGESLFFGQNGIANAQGPVDVAKIVSVPNWQFKEVLLPVEQISGSLQVSEGVTLGGYYQLKWRPSKIPGVGSYFSNQDYIGGGQVFFGPPLPPVLVTDNSKDQRPGDSGQFGAQLRWSPAGSDYEFGFYAARYHDKTPAVPVFDLVNGNVHQVYAEGIKTVGASVTSSIGQLNWALEGSVRTDAPLASDPAVLGGAPFMPPLNCSGSASNPCYATGKTAHLNLSGIYVLNKSSLWDGGALVAELAWNRVMSVDKNPSAVGFGGLDPNTTRSAMAFRMIFEPQYFQVLPGLDLSIPIGLGYNFGGRSSAIFNFAGGASKAGDVSVGVKAKYQNAWNVGLNYTAFFGKENTFTVADPRTPTRMLSFGQTLKDRDYLSFNVSRTF</sequence>